<gene>
    <name evidence="9" type="ORF">IX56_13510</name>
</gene>
<reference evidence="9 10" key="2">
    <citation type="submission" date="2014-10" db="EMBL/GenBank/DDBJ databases">
        <title>Paracoccus sanguinis sp. nov., isolated from clinical specimens of New York State patients.</title>
        <authorList>
            <person name="Mingle L.A."/>
            <person name="Cole J.A."/>
            <person name="Lapierre P."/>
            <person name="Musser K.A."/>
        </authorList>
    </citation>
    <scope>NUCLEOTIDE SEQUENCE [LARGE SCALE GENOMIC DNA]</scope>
    <source>
        <strain evidence="9 10">5503</strain>
    </source>
</reference>
<feature type="region of interest" description="Disordered" evidence="8">
    <location>
        <begin position="1"/>
        <end position="110"/>
    </location>
</feature>
<organism evidence="9 10">
    <name type="scientific">Paracoccus sanguinis</name>
    <dbReference type="NCBI Taxonomy" id="1545044"/>
    <lineage>
        <taxon>Bacteria</taxon>
        <taxon>Pseudomonadati</taxon>
        <taxon>Pseudomonadota</taxon>
        <taxon>Alphaproteobacteria</taxon>
        <taxon>Rhodobacterales</taxon>
        <taxon>Paracoccaceae</taxon>
        <taxon>Paracoccus</taxon>
    </lineage>
</organism>
<keyword evidence="7" id="KW-0078">Bacteriocin</keyword>
<dbReference type="InterPro" id="IPR003060">
    <property type="entry name" value="Pyocin_killer"/>
</dbReference>
<dbReference type="InterPro" id="IPR003615">
    <property type="entry name" value="HNH_nuc"/>
</dbReference>
<dbReference type="SUPFAM" id="SSF54060">
    <property type="entry name" value="His-Me finger endonucleases"/>
    <property type="match status" value="1"/>
</dbReference>
<dbReference type="Proteomes" id="UP000029858">
    <property type="component" value="Unassembled WGS sequence"/>
</dbReference>
<dbReference type="GO" id="GO:0005102">
    <property type="term" value="F:signaling receptor binding"/>
    <property type="evidence" value="ECO:0007669"/>
    <property type="project" value="InterPro"/>
</dbReference>
<comment type="caution">
    <text evidence="9">The sequence shown here is derived from an EMBL/GenBank/DDBJ whole genome shotgun (WGS) entry which is preliminary data.</text>
</comment>
<name>A0A099GDD0_9RHOB</name>
<dbReference type="GO" id="GO:0004519">
    <property type="term" value="F:endonuclease activity"/>
    <property type="evidence" value="ECO:0007669"/>
    <property type="project" value="UniProtKB-KW"/>
</dbReference>
<dbReference type="GO" id="GO:0016787">
    <property type="term" value="F:hydrolase activity"/>
    <property type="evidence" value="ECO:0007669"/>
    <property type="project" value="UniProtKB-KW"/>
</dbReference>
<evidence type="ECO:0000256" key="2">
    <source>
        <dbReference type="ARBA" id="ARBA00022529"/>
    </source>
</evidence>
<dbReference type="InterPro" id="IPR044925">
    <property type="entry name" value="His-Me_finger_sf"/>
</dbReference>
<keyword evidence="3" id="KW-0540">Nuclease</keyword>
<evidence type="ECO:0000256" key="7">
    <source>
        <dbReference type="ARBA" id="ARBA00023048"/>
    </source>
</evidence>
<dbReference type="GO" id="GO:0019835">
    <property type="term" value="P:cytolysis"/>
    <property type="evidence" value="ECO:0007669"/>
    <property type="project" value="InterPro"/>
</dbReference>
<evidence type="ECO:0000313" key="10">
    <source>
        <dbReference type="Proteomes" id="UP000029858"/>
    </source>
</evidence>
<dbReference type="PRINTS" id="PR01300">
    <property type="entry name" value="PYOCINKILLER"/>
</dbReference>
<dbReference type="GO" id="GO:0042742">
    <property type="term" value="P:defense response to bacterium"/>
    <property type="evidence" value="ECO:0007669"/>
    <property type="project" value="UniProtKB-KW"/>
</dbReference>
<evidence type="ECO:0000313" key="9">
    <source>
        <dbReference type="EMBL" id="KGJ20731.1"/>
    </source>
</evidence>
<dbReference type="InterPro" id="IPR037146">
    <property type="entry name" value="Colicin/pyocin_DNase_dom_sf"/>
</dbReference>
<keyword evidence="2" id="KW-0929">Antimicrobial</keyword>
<feature type="compositionally biased region" description="Basic and acidic residues" evidence="8">
    <location>
        <begin position="11"/>
        <end position="21"/>
    </location>
</feature>
<dbReference type="GO" id="GO:0031640">
    <property type="term" value="P:killing of cells of another organism"/>
    <property type="evidence" value="ECO:0007669"/>
    <property type="project" value="UniProtKB-KW"/>
</dbReference>
<evidence type="ECO:0008006" key="11">
    <source>
        <dbReference type="Google" id="ProtNLM"/>
    </source>
</evidence>
<accession>A0A099GDD0</accession>
<evidence type="ECO:0000256" key="1">
    <source>
        <dbReference type="ARBA" id="ARBA00006811"/>
    </source>
</evidence>
<dbReference type="EMBL" id="JRKQ01000085">
    <property type="protein sequence ID" value="KGJ20731.1"/>
    <property type="molecule type" value="Genomic_DNA"/>
</dbReference>
<evidence type="ECO:0000256" key="5">
    <source>
        <dbReference type="ARBA" id="ARBA00022801"/>
    </source>
</evidence>
<evidence type="ECO:0000256" key="8">
    <source>
        <dbReference type="SAM" id="MobiDB-lite"/>
    </source>
</evidence>
<sequence length="465" mass="47465">MAESGGTERSGGADRADHKGSAAEARGSVSAERAGEIAEKIASGKGAAERASVETAAQDAAPGPSPEQAAAEAEKQRQEAEAARASYGEPVASSAPAPSGPAAGPTASATAAAAAPRSWGQTLAEQAAVTLGGAIGAASAVTGWAADMIGGVAAAAKTGWQAGTVGLEAATGLVPDSYAARQRADLEARVDAFKAAAQEILRDPAAVAAAVAENYAARFEAADALEAAYRSGRADLSVLTEAASMRAEARTELGILGVETAATAVAGVGALAKGLRAAHIADHLTDAAPLAMAMAGTERARVAAEVARALPDVVPGRPPASAAEVTARISTELLRRTPGVATGRGVPVEGDWLRAAVREGVGAPVPDRIAAKLAGREFRDFRAFREAFWKEVAQDEALAKEFNAASRRDLQRGLAPQAPETASVGRREKFELDHIVPLKRDGSVYDLDNIQIMSPKNHVEKSRNE</sequence>
<proteinExistence type="inferred from homology"/>
<protein>
    <recommendedName>
        <fullName evidence="11">HNH endonuclease</fullName>
    </recommendedName>
</protein>
<evidence type="ECO:0000256" key="4">
    <source>
        <dbReference type="ARBA" id="ARBA00022759"/>
    </source>
</evidence>
<dbReference type="Pfam" id="PF21431">
    <property type="entry name" value="Col-Pyo_DNase"/>
    <property type="match status" value="1"/>
</dbReference>
<evidence type="ECO:0000256" key="3">
    <source>
        <dbReference type="ARBA" id="ARBA00022722"/>
    </source>
</evidence>
<comment type="similarity">
    <text evidence="1">Belongs to the colicin/pyosin nuclease family.</text>
</comment>
<dbReference type="AlphaFoldDB" id="A0A099GDD0"/>
<reference evidence="9 10" key="1">
    <citation type="submission" date="2014-09" db="EMBL/GenBank/DDBJ databases">
        <authorList>
            <person name="McGinnis J.M."/>
            <person name="Wolfgang W.J."/>
        </authorList>
    </citation>
    <scope>NUCLEOTIDE SEQUENCE [LARGE SCALE GENOMIC DNA]</scope>
    <source>
        <strain evidence="9 10">5503</strain>
    </source>
</reference>
<dbReference type="CDD" id="cd00085">
    <property type="entry name" value="HNHc"/>
    <property type="match status" value="1"/>
</dbReference>
<feature type="compositionally biased region" description="Basic and acidic residues" evidence="8">
    <location>
        <begin position="72"/>
        <end position="82"/>
    </location>
</feature>
<feature type="compositionally biased region" description="Low complexity" evidence="8">
    <location>
        <begin position="92"/>
        <end position="110"/>
    </location>
</feature>
<evidence type="ECO:0000256" key="6">
    <source>
        <dbReference type="ARBA" id="ARBA00023022"/>
    </source>
</evidence>
<keyword evidence="5" id="KW-0378">Hydrolase</keyword>
<keyword evidence="4" id="KW-0255">Endonuclease</keyword>
<keyword evidence="6" id="KW-0044">Antibiotic</keyword>
<dbReference type="Gene3D" id="3.90.540.10">
    <property type="entry name" value="Colicin/pyocin, DNase domain"/>
    <property type="match status" value="1"/>
</dbReference>